<accession>A0A2U3QGC6</accession>
<dbReference type="AlphaFoldDB" id="A0A2U3QGC6"/>
<proteinExistence type="predicted"/>
<evidence type="ECO:0000313" key="2">
    <source>
        <dbReference type="Proteomes" id="UP000245125"/>
    </source>
</evidence>
<dbReference type="EMBL" id="OUUY01000070">
    <property type="protein sequence ID" value="SPQ00477.1"/>
    <property type="molecule type" value="Genomic_DNA"/>
</dbReference>
<protein>
    <submittedName>
        <fullName evidence="1">Uncharacterized protein</fullName>
    </submittedName>
</protein>
<sequence length="106" mass="12086">MGKMGSKRGPASPPLFLMRRVSVSVLRKPVSFDREWRIITVKDKATVLFGRLQSAEVIEDTINAAGEVSPKNFWTMSEEEYKWILKIIELDNPDIGVLPPIELTWN</sequence>
<reference evidence="2" key="1">
    <citation type="submission" date="2018-03" db="EMBL/GenBank/DDBJ databases">
        <authorList>
            <person name="Zecchin S."/>
        </authorList>
    </citation>
    <scope>NUCLEOTIDE SEQUENCE [LARGE SCALE GENOMIC DNA]</scope>
</reference>
<keyword evidence="2" id="KW-1185">Reference proteome</keyword>
<dbReference type="Proteomes" id="UP000245125">
    <property type="component" value="Unassembled WGS sequence"/>
</dbReference>
<evidence type="ECO:0000313" key="1">
    <source>
        <dbReference type="EMBL" id="SPQ00477.1"/>
    </source>
</evidence>
<name>A0A2U3QGC6_9BACT</name>
<organism evidence="1 2">
    <name type="scientific">Candidatus Sulfobium mesophilum</name>
    <dbReference type="NCBI Taxonomy" id="2016548"/>
    <lineage>
        <taxon>Bacteria</taxon>
        <taxon>Pseudomonadati</taxon>
        <taxon>Nitrospirota</taxon>
        <taxon>Nitrospiria</taxon>
        <taxon>Nitrospirales</taxon>
        <taxon>Nitrospiraceae</taxon>
        <taxon>Candidatus Sulfobium</taxon>
    </lineage>
</organism>
<gene>
    <name evidence="1" type="ORF">NBG4_250009</name>
</gene>